<keyword evidence="2" id="KW-0472">Membrane</keyword>
<sequence>MSTDTNPHLAHPCSNENNSNSNTSQIQLQTKDNKHAPGKSANRNTSPTPGAKMTIGWLAGVLCGVLLVKGWDVIWGWRRPCV</sequence>
<name>A0A6A5K522_9PLEO</name>
<keyword evidence="2" id="KW-1133">Transmembrane helix</keyword>
<evidence type="ECO:0000256" key="2">
    <source>
        <dbReference type="SAM" id="Phobius"/>
    </source>
</evidence>
<evidence type="ECO:0000313" key="4">
    <source>
        <dbReference type="Proteomes" id="UP000800040"/>
    </source>
</evidence>
<dbReference type="Proteomes" id="UP000800040">
    <property type="component" value="Unassembled WGS sequence"/>
</dbReference>
<gene>
    <name evidence="3" type="ORF">BDW02DRAFT_573836</name>
</gene>
<feature type="compositionally biased region" description="Low complexity" evidence="1">
    <location>
        <begin position="14"/>
        <end position="24"/>
    </location>
</feature>
<dbReference type="AlphaFoldDB" id="A0A6A5K522"/>
<keyword evidence="4" id="KW-1185">Reference proteome</keyword>
<feature type="region of interest" description="Disordered" evidence="1">
    <location>
        <begin position="1"/>
        <end position="50"/>
    </location>
</feature>
<proteinExistence type="predicted"/>
<dbReference type="EMBL" id="ML975435">
    <property type="protein sequence ID" value="KAF1829584.1"/>
    <property type="molecule type" value="Genomic_DNA"/>
</dbReference>
<organism evidence="3 4">
    <name type="scientific">Decorospora gaudefroyi</name>
    <dbReference type="NCBI Taxonomy" id="184978"/>
    <lineage>
        <taxon>Eukaryota</taxon>
        <taxon>Fungi</taxon>
        <taxon>Dikarya</taxon>
        <taxon>Ascomycota</taxon>
        <taxon>Pezizomycotina</taxon>
        <taxon>Dothideomycetes</taxon>
        <taxon>Pleosporomycetidae</taxon>
        <taxon>Pleosporales</taxon>
        <taxon>Pleosporineae</taxon>
        <taxon>Pleosporaceae</taxon>
        <taxon>Decorospora</taxon>
    </lineage>
</organism>
<protein>
    <submittedName>
        <fullName evidence="3">Uncharacterized protein</fullName>
    </submittedName>
</protein>
<accession>A0A6A5K522</accession>
<feature type="transmembrane region" description="Helical" evidence="2">
    <location>
        <begin position="55"/>
        <end position="77"/>
    </location>
</feature>
<reference evidence="3" key="1">
    <citation type="submission" date="2020-01" db="EMBL/GenBank/DDBJ databases">
        <authorList>
            <consortium name="DOE Joint Genome Institute"/>
            <person name="Haridas S."/>
            <person name="Albert R."/>
            <person name="Binder M."/>
            <person name="Bloem J."/>
            <person name="Labutti K."/>
            <person name="Salamov A."/>
            <person name="Andreopoulos B."/>
            <person name="Baker S.E."/>
            <person name="Barry K."/>
            <person name="Bills G."/>
            <person name="Bluhm B.H."/>
            <person name="Cannon C."/>
            <person name="Castanera R."/>
            <person name="Culley D.E."/>
            <person name="Daum C."/>
            <person name="Ezra D."/>
            <person name="Gonzalez J.B."/>
            <person name="Henrissat B."/>
            <person name="Kuo A."/>
            <person name="Liang C."/>
            <person name="Lipzen A."/>
            <person name="Lutzoni F."/>
            <person name="Magnuson J."/>
            <person name="Mondo S."/>
            <person name="Nolan M."/>
            <person name="Ohm R."/>
            <person name="Pangilinan J."/>
            <person name="Park H.-J."/>
            <person name="Ramirez L."/>
            <person name="Alfaro M."/>
            <person name="Sun H."/>
            <person name="Tritt A."/>
            <person name="Yoshinaga Y."/>
            <person name="Zwiers L.-H."/>
            <person name="Turgeon B.G."/>
            <person name="Goodwin S.B."/>
            <person name="Spatafora J.W."/>
            <person name="Crous P.W."/>
            <person name="Grigoriev I.V."/>
        </authorList>
    </citation>
    <scope>NUCLEOTIDE SEQUENCE</scope>
    <source>
        <strain evidence="3">P77</strain>
    </source>
</reference>
<evidence type="ECO:0000313" key="3">
    <source>
        <dbReference type="EMBL" id="KAF1829584.1"/>
    </source>
</evidence>
<keyword evidence="2" id="KW-0812">Transmembrane</keyword>
<evidence type="ECO:0000256" key="1">
    <source>
        <dbReference type="SAM" id="MobiDB-lite"/>
    </source>
</evidence>